<evidence type="ECO:0000256" key="2">
    <source>
        <dbReference type="SAM" id="Phobius"/>
    </source>
</evidence>
<evidence type="ECO:0000256" key="3">
    <source>
        <dbReference type="SAM" id="SignalP"/>
    </source>
</evidence>
<keyword evidence="2" id="KW-1133">Transmembrane helix</keyword>
<feature type="signal peptide" evidence="3">
    <location>
        <begin position="1"/>
        <end position="17"/>
    </location>
</feature>
<keyword evidence="5" id="KW-1185">Reference proteome</keyword>
<evidence type="ECO:0000313" key="4">
    <source>
        <dbReference type="EMBL" id="GIY88442.1"/>
    </source>
</evidence>
<dbReference type="AlphaFoldDB" id="A0AAV4X199"/>
<feature type="chain" id="PRO_5043573771" evidence="3">
    <location>
        <begin position="18"/>
        <end position="290"/>
    </location>
</feature>
<evidence type="ECO:0000313" key="5">
    <source>
        <dbReference type="Proteomes" id="UP001054837"/>
    </source>
</evidence>
<comment type="caution">
    <text evidence="4">The sequence shown here is derived from an EMBL/GenBank/DDBJ whole genome shotgun (WGS) entry which is preliminary data.</text>
</comment>
<accession>A0AAV4X199</accession>
<evidence type="ECO:0000256" key="1">
    <source>
        <dbReference type="SAM" id="MobiDB-lite"/>
    </source>
</evidence>
<feature type="compositionally biased region" description="Low complexity" evidence="1">
    <location>
        <begin position="39"/>
        <end position="51"/>
    </location>
</feature>
<name>A0AAV4X199_9ARAC</name>
<keyword evidence="2" id="KW-0472">Membrane</keyword>
<dbReference type="Proteomes" id="UP001054837">
    <property type="component" value="Unassembled WGS sequence"/>
</dbReference>
<sequence>MNCLALIVVVLIGCSWAEDQSSQSLATTTEKTKRAGRNFDYYDPDSFSSDGDQPDNSLDIRDDDEDNALPPRGEDRYSFPNKDYVPPKGYNPKPLVNVPNYGGYKGLPYGYSNWKGIPPAALDHKEMAMMVDLMHKLNAPKKEEKGLLSKLMDSKPVLIASIIPLSIIIFSVAPVVIKYFQNSTMPNMVTSIASSKMGRALTDREFLENTVENLVDFTARALKDDECIQQTLCKQVIQRGGRKNVKTVASVISHVSNKEWLKGLGANNLVDSLQQGDCESVCKNNVIRKR</sequence>
<keyword evidence="3" id="KW-0732">Signal</keyword>
<proteinExistence type="predicted"/>
<organism evidence="4 5">
    <name type="scientific">Caerostris darwini</name>
    <dbReference type="NCBI Taxonomy" id="1538125"/>
    <lineage>
        <taxon>Eukaryota</taxon>
        <taxon>Metazoa</taxon>
        <taxon>Ecdysozoa</taxon>
        <taxon>Arthropoda</taxon>
        <taxon>Chelicerata</taxon>
        <taxon>Arachnida</taxon>
        <taxon>Araneae</taxon>
        <taxon>Araneomorphae</taxon>
        <taxon>Entelegynae</taxon>
        <taxon>Araneoidea</taxon>
        <taxon>Araneidae</taxon>
        <taxon>Caerostris</taxon>
    </lineage>
</organism>
<dbReference type="EMBL" id="BPLQ01015493">
    <property type="protein sequence ID" value="GIY88442.1"/>
    <property type="molecule type" value="Genomic_DNA"/>
</dbReference>
<feature type="transmembrane region" description="Helical" evidence="2">
    <location>
        <begin position="157"/>
        <end position="180"/>
    </location>
</feature>
<protein>
    <submittedName>
        <fullName evidence="4">Uncharacterized protein</fullName>
    </submittedName>
</protein>
<reference evidence="4 5" key="1">
    <citation type="submission" date="2021-06" db="EMBL/GenBank/DDBJ databases">
        <title>Caerostris darwini draft genome.</title>
        <authorList>
            <person name="Kono N."/>
            <person name="Arakawa K."/>
        </authorList>
    </citation>
    <scope>NUCLEOTIDE SEQUENCE [LARGE SCALE GENOMIC DNA]</scope>
</reference>
<keyword evidence="2" id="KW-0812">Transmembrane</keyword>
<feature type="region of interest" description="Disordered" evidence="1">
    <location>
        <begin position="37"/>
        <end position="88"/>
    </location>
</feature>
<gene>
    <name evidence="4" type="primary">AVEN_165982_1</name>
    <name evidence="4" type="ORF">CDAR_287481</name>
</gene>